<proteinExistence type="inferred from homology"/>
<dbReference type="KEGG" id="psuf:A1sIA56_03915"/>
<dbReference type="Pfam" id="PF01408">
    <property type="entry name" value="GFO_IDH_MocA"/>
    <property type="match status" value="1"/>
</dbReference>
<dbReference type="Pfam" id="PF22725">
    <property type="entry name" value="GFO_IDH_MocA_C3"/>
    <property type="match status" value="1"/>
</dbReference>
<dbReference type="EMBL" id="CP016773">
    <property type="protein sequence ID" value="ASY16054.1"/>
    <property type="molecule type" value="Genomic_DNA"/>
</dbReference>
<dbReference type="InterPro" id="IPR036291">
    <property type="entry name" value="NAD(P)-bd_dom_sf"/>
</dbReference>
<protein>
    <submittedName>
        <fullName evidence="5">Dehydrogenase</fullName>
    </submittedName>
</protein>
<feature type="domain" description="GFO/IDH/MocA-like oxidoreductase" evidence="4">
    <location>
        <begin position="128"/>
        <end position="246"/>
    </location>
</feature>
<dbReference type="Gene3D" id="3.40.50.720">
    <property type="entry name" value="NAD(P)-binding Rossmann-like Domain"/>
    <property type="match status" value="1"/>
</dbReference>
<dbReference type="AlphaFoldDB" id="A0A249KGZ8"/>
<dbReference type="PANTHER" id="PTHR43708">
    <property type="entry name" value="CONSERVED EXPRESSED OXIDOREDUCTASE (EUROFUNG)"/>
    <property type="match status" value="1"/>
</dbReference>
<dbReference type="SUPFAM" id="SSF51735">
    <property type="entry name" value="NAD(P)-binding Rossmann-fold domains"/>
    <property type="match status" value="1"/>
</dbReference>
<keyword evidence="6" id="KW-1185">Reference proteome</keyword>
<reference evidence="5 6" key="1">
    <citation type="submission" date="2016-07" db="EMBL/GenBank/DDBJ databases">
        <title>High microdiversification within the ubiquitous acI lineage of Actinobacteria.</title>
        <authorList>
            <person name="Neuenschwander S.M."/>
            <person name="Salcher M."/>
            <person name="Ghai R."/>
            <person name="Pernthaler J."/>
        </authorList>
    </citation>
    <scope>NUCLEOTIDE SEQUENCE [LARGE SCALE GENOMIC DNA]</scope>
    <source>
        <strain evidence="5">MMS-IA-56</strain>
    </source>
</reference>
<keyword evidence="2" id="KW-0560">Oxidoreductase</keyword>
<accession>A0A249KGZ8</accession>
<dbReference type="GO" id="GO:0000166">
    <property type="term" value="F:nucleotide binding"/>
    <property type="evidence" value="ECO:0007669"/>
    <property type="project" value="InterPro"/>
</dbReference>
<sequence length="335" mass="36310">MRVGIAGYGLAGRSFHAPLLKGCGFEVASVLTGNSTRARQAKEDFPLVKVAENLTDFLAQDLDLVVIATANAAHCEHALAAISAGIPIVVEKPMGRTVTETLRILDASEKSGVPVTAFYNRQWDSDSLTIKKVAANGLIGKVFRMDSRFERYRPQLNPTAWRENLTPDEGGGLLLDLQTHLLSTALDCFGPADLTYASIRKIRGESEDDVVLNLRHHSGVDSYCSVSAISGSTGPRVRVLGTEGALVIEDLDPQEALLRAGNFPEGGIWKEPTSSKAYIQRGDQREEIQAVPGNYGYFYLAVRDALEGKGSMPVSREQILAVATIIDKAREISVR</sequence>
<dbReference type="RefSeq" id="WP_095673645.1">
    <property type="nucleotide sequence ID" value="NZ_CP016773.1"/>
</dbReference>
<dbReference type="GO" id="GO:0016491">
    <property type="term" value="F:oxidoreductase activity"/>
    <property type="evidence" value="ECO:0007669"/>
    <property type="project" value="UniProtKB-KW"/>
</dbReference>
<dbReference type="OrthoDB" id="256869at2"/>
<evidence type="ECO:0000256" key="1">
    <source>
        <dbReference type="ARBA" id="ARBA00010928"/>
    </source>
</evidence>
<comment type="similarity">
    <text evidence="1">Belongs to the Gfo/Idh/MocA family.</text>
</comment>
<name>A0A249KGZ8_9ACTN</name>
<dbReference type="Gene3D" id="3.30.360.10">
    <property type="entry name" value="Dihydrodipicolinate Reductase, domain 2"/>
    <property type="match status" value="1"/>
</dbReference>
<dbReference type="InterPro" id="IPR055170">
    <property type="entry name" value="GFO_IDH_MocA-like_dom"/>
</dbReference>
<evidence type="ECO:0000256" key="2">
    <source>
        <dbReference type="ARBA" id="ARBA00023002"/>
    </source>
</evidence>
<gene>
    <name evidence="5" type="ORF">A1sIA56_03915</name>
</gene>
<evidence type="ECO:0000259" key="4">
    <source>
        <dbReference type="Pfam" id="PF22725"/>
    </source>
</evidence>
<evidence type="ECO:0000313" key="6">
    <source>
        <dbReference type="Proteomes" id="UP000217215"/>
    </source>
</evidence>
<dbReference type="PANTHER" id="PTHR43708:SF5">
    <property type="entry name" value="CONSERVED EXPRESSED OXIDOREDUCTASE (EUROFUNG)-RELATED"/>
    <property type="match status" value="1"/>
</dbReference>
<evidence type="ECO:0000259" key="3">
    <source>
        <dbReference type="Pfam" id="PF01408"/>
    </source>
</evidence>
<dbReference type="InterPro" id="IPR000683">
    <property type="entry name" value="Gfo/Idh/MocA-like_OxRdtase_N"/>
</dbReference>
<dbReference type="SUPFAM" id="SSF55347">
    <property type="entry name" value="Glyceraldehyde-3-phosphate dehydrogenase-like, C-terminal domain"/>
    <property type="match status" value="1"/>
</dbReference>
<feature type="domain" description="Gfo/Idh/MocA-like oxidoreductase N-terminal" evidence="3">
    <location>
        <begin position="1"/>
        <end position="117"/>
    </location>
</feature>
<dbReference type="Proteomes" id="UP000217215">
    <property type="component" value="Chromosome"/>
</dbReference>
<organism evidence="5 6">
    <name type="scientific">Candidatus Planktophila sulfonica</name>
    <dbReference type="NCBI Taxonomy" id="1884904"/>
    <lineage>
        <taxon>Bacteria</taxon>
        <taxon>Bacillati</taxon>
        <taxon>Actinomycetota</taxon>
        <taxon>Actinomycetes</taxon>
        <taxon>Candidatus Nanopelagicales</taxon>
        <taxon>Candidatus Nanopelagicaceae</taxon>
        <taxon>Candidatus Planktophila</taxon>
    </lineage>
</organism>
<dbReference type="InterPro" id="IPR051317">
    <property type="entry name" value="Gfo/Idh/MocA_oxidoreduct"/>
</dbReference>
<evidence type="ECO:0000313" key="5">
    <source>
        <dbReference type="EMBL" id="ASY16054.1"/>
    </source>
</evidence>